<dbReference type="PANTHER" id="PTHR21666">
    <property type="entry name" value="PEPTIDASE-RELATED"/>
    <property type="match status" value="1"/>
</dbReference>
<evidence type="ECO:0000313" key="5">
    <source>
        <dbReference type="Proteomes" id="UP000319094"/>
    </source>
</evidence>
<keyword evidence="2" id="KW-1133">Transmembrane helix</keyword>
<keyword evidence="2" id="KW-0812">Transmembrane</keyword>
<gene>
    <name evidence="4" type="ORF">FB468_0378</name>
</gene>
<dbReference type="Gene3D" id="2.70.70.10">
    <property type="entry name" value="Glucose Permease (Domain IIA)"/>
    <property type="match status" value="1"/>
</dbReference>
<keyword evidence="5" id="KW-1185">Reference proteome</keyword>
<sequence length="306" mass="31527">MGAPNLLGALYRARSVALVLSTLGLLGGVVVRLALPAGGAADVAGVVALVSAIGYAAAIALAWFGGRRIAAREREAAPLWVAAPVGGRWLALNSPATQVPSHGVRGYGQSHAVDLVYAPHGAVRPEYGSGPAMRPASDFPALGEPVHAMIDGVVVRATGWRRDHRSRSSSAAMIYLMIEGMLRELGGPGFVIGNHVVIRGEGGLDGVYAAVAHLRRGSLRVKPGDRVTAGQVVGECGNSGNSSEPHVHAQLMDRRSFVTAQGIAMAFTGLTIEQPNAAPSGGSNDDSNQVEPTVPGMPRSGEFLTA</sequence>
<feature type="transmembrane region" description="Helical" evidence="2">
    <location>
        <begin position="43"/>
        <end position="64"/>
    </location>
</feature>
<evidence type="ECO:0000259" key="3">
    <source>
        <dbReference type="Pfam" id="PF01551"/>
    </source>
</evidence>
<accession>A0A542Y2T1</accession>
<name>A0A542Y2T1_9MICO</name>
<dbReference type="EMBL" id="VFON01000001">
    <property type="protein sequence ID" value="TQL42386.1"/>
    <property type="molecule type" value="Genomic_DNA"/>
</dbReference>
<evidence type="ECO:0000313" key="4">
    <source>
        <dbReference type="EMBL" id="TQL42386.1"/>
    </source>
</evidence>
<dbReference type="Proteomes" id="UP000319094">
    <property type="component" value="Unassembled WGS sequence"/>
</dbReference>
<dbReference type="Pfam" id="PF01551">
    <property type="entry name" value="Peptidase_M23"/>
    <property type="match status" value="1"/>
</dbReference>
<feature type="transmembrane region" description="Helical" evidence="2">
    <location>
        <begin position="16"/>
        <end position="37"/>
    </location>
</feature>
<keyword evidence="2" id="KW-0472">Membrane</keyword>
<evidence type="ECO:0000256" key="1">
    <source>
        <dbReference type="SAM" id="MobiDB-lite"/>
    </source>
</evidence>
<proteinExistence type="predicted"/>
<dbReference type="RefSeq" id="WP_246055688.1">
    <property type="nucleotide sequence ID" value="NZ_BAAAUY010000007.1"/>
</dbReference>
<dbReference type="CDD" id="cd12797">
    <property type="entry name" value="M23_peptidase"/>
    <property type="match status" value="1"/>
</dbReference>
<feature type="compositionally biased region" description="Polar residues" evidence="1">
    <location>
        <begin position="281"/>
        <end position="291"/>
    </location>
</feature>
<reference evidence="4 5" key="1">
    <citation type="submission" date="2019-06" db="EMBL/GenBank/DDBJ databases">
        <title>Sequencing the genomes of 1000 actinobacteria strains.</title>
        <authorList>
            <person name="Klenk H.-P."/>
        </authorList>
    </citation>
    <scope>NUCLEOTIDE SEQUENCE [LARGE SCALE GENOMIC DNA]</scope>
    <source>
        <strain evidence="4 5">DSM 8803</strain>
    </source>
</reference>
<evidence type="ECO:0000256" key="2">
    <source>
        <dbReference type="SAM" id="Phobius"/>
    </source>
</evidence>
<feature type="region of interest" description="Disordered" evidence="1">
    <location>
        <begin position="274"/>
        <end position="306"/>
    </location>
</feature>
<dbReference type="AlphaFoldDB" id="A0A542Y2T1"/>
<dbReference type="InterPro" id="IPR016047">
    <property type="entry name" value="M23ase_b-sheet_dom"/>
</dbReference>
<dbReference type="InterPro" id="IPR011055">
    <property type="entry name" value="Dup_hybrid_motif"/>
</dbReference>
<dbReference type="SUPFAM" id="SSF51261">
    <property type="entry name" value="Duplicated hybrid motif"/>
    <property type="match status" value="1"/>
</dbReference>
<organism evidence="4 5">
    <name type="scientific">Leucobacter komagatae</name>
    <dbReference type="NCBI Taxonomy" id="55969"/>
    <lineage>
        <taxon>Bacteria</taxon>
        <taxon>Bacillati</taxon>
        <taxon>Actinomycetota</taxon>
        <taxon>Actinomycetes</taxon>
        <taxon>Micrococcales</taxon>
        <taxon>Microbacteriaceae</taxon>
        <taxon>Leucobacter</taxon>
    </lineage>
</organism>
<dbReference type="GO" id="GO:0004222">
    <property type="term" value="F:metalloendopeptidase activity"/>
    <property type="evidence" value="ECO:0007669"/>
    <property type="project" value="TreeGrafter"/>
</dbReference>
<dbReference type="PANTHER" id="PTHR21666:SF270">
    <property type="entry name" value="MUREIN HYDROLASE ACTIVATOR ENVC"/>
    <property type="match status" value="1"/>
</dbReference>
<protein>
    <submittedName>
        <fullName evidence="4">Peptidase M23-like protein</fullName>
    </submittedName>
</protein>
<comment type="caution">
    <text evidence="4">The sequence shown here is derived from an EMBL/GenBank/DDBJ whole genome shotgun (WGS) entry which is preliminary data.</text>
</comment>
<dbReference type="InterPro" id="IPR050570">
    <property type="entry name" value="Cell_wall_metabolism_enzyme"/>
</dbReference>
<feature type="domain" description="M23ase beta-sheet core" evidence="3">
    <location>
        <begin position="142"/>
        <end position="255"/>
    </location>
</feature>